<dbReference type="AlphaFoldDB" id="A0A3A3EYG7"/>
<protein>
    <submittedName>
        <fullName evidence="1">Uncharacterized protein</fullName>
    </submittedName>
</protein>
<organism evidence="1 2">
    <name type="scientific">Pseudoalteromonas gelatinilytica</name>
    <dbReference type="NCBI Taxonomy" id="1703256"/>
    <lineage>
        <taxon>Bacteria</taxon>
        <taxon>Pseudomonadati</taxon>
        <taxon>Pseudomonadota</taxon>
        <taxon>Gammaproteobacteria</taxon>
        <taxon>Alteromonadales</taxon>
        <taxon>Pseudoalteromonadaceae</taxon>
        <taxon>Pseudoalteromonas</taxon>
    </lineage>
</organism>
<accession>A0A3A3EYG7</accession>
<dbReference type="Proteomes" id="UP000265938">
    <property type="component" value="Unassembled WGS sequence"/>
</dbReference>
<reference evidence="1 2" key="1">
    <citation type="submission" date="2018-09" db="EMBL/GenBank/DDBJ databases">
        <title>Identification of marine bacteria producing industrial enzymes.</title>
        <authorList>
            <person name="Cheng T.H."/>
            <person name="Saidin J."/>
            <person name="Muhd D.D."/>
            <person name="Isa M.N.M."/>
            <person name="Bakar M.F.A."/>
            <person name="Ismail N."/>
        </authorList>
    </citation>
    <scope>NUCLEOTIDE SEQUENCE [LARGE SCALE GENOMIC DNA]</scope>
    <source>
        <strain evidence="1 2">MNAD 1.6</strain>
    </source>
</reference>
<comment type="caution">
    <text evidence="1">The sequence shown here is derived from an EMBL/GenBank/DDBJ whole genome shotgun (WGS) entry which is preliminary data.</text>
</comment>
<sequence>MRHFMILEKAKKEQSELNRYIELIETYEPKTIQQEAVLIYAIEGSLAKVIYHLNNKYNFSDDKAIELLTAREWLTTRPQKDDELHKTIKTLFLKRSRANRSKSRW</sequence>
<gene>
    <name evidence="1" type="ORF">D4741_19980</name>
</gene>
<evidence type="ECO:0000313" key="1">
    <source>
        <dbReference type="EMBL" id="RJF32052.1"/>
    </source>
</evidence>
<proteinExistence type="predicted"/>
<evidence type="ECO:0000313" key="2">
    <source>
        <dbReference type="Proteomes" id="UP000265938"/>
    </source>
</evidence>
<dbReference type="EMBL" id="QYSE01000009">
    <property type="protein sequence ID" value="RJF32052.1"/>
    <property type="molecule type" value="Genomic_DNA"/>
</dbReference>
<name>A0A3A3EYG7_9GAMM</name>